<name>A0A6J4P6D2_9CYAN</name>
<sequence length="47" mass="5472">MTANNLDKPAPTQRIIYINAVCERIEKMYIWIVRLVRAGLSDYSFPT</sequence>
<protein>
    <submittedName>
        <fullName evidence="1">Uncharacterized protein</fullName>
    </submittedName>
</protein>
<proteinExistence type="predicted"/>
<dbReference type="EMBL" id="CADCTZ010001592">
    <property type="protein sequence ID" value="CAA9407065.1"/>
    <property type="molecule type" value="Genomic_DNA"/>
</dbReference>
<accession>A0A6J4P6D2</accession>
<reference evidence="1" key="1">
    <citation type="submission" date="2020-02" db="EMBL/GenBank/DDBJ databases">
        <authorList>
            <person name="Meier V. D."/>
        </authorList>
    </citation>
    <scope>NUCLEOTIDE SEQUENCE</scope>
    <source>
        <strain evidence="1">AVDCRST_MAG84</strain>
    </source>
</reference>
<dbReference type="AlphaFoldDB" id="A0A6J4P6D2"/>
<organism evidence="1">
    <name type="scientific">uncultured Microcoleus sp</name>
    <dbReference type="NCBI Taxonomy" id="259945"/>
    <lineage>
        <taxon>Bacteria</taxon>
        <taxon>Bacillati</taxon>
        <taxon>Cyanobacteriota</taxon>
        <taxon>Cyanophyceae</taxon>
        <taxon>Oscillatoriophycideae</taxon>
        <taxon>Oscillatoriales</taxon>
        <taxon>Microcoleaceae</taxon>
        <taxon>Microcoleus</taxon>
        <taxon>environmental samples</taxon>
    </lineage>
</organism>
<evidence type="ECO:0000313" key="1">
    <source>
        <dbReference type="EMBL" id="CAA9407065.1"/>
    </source>
</evidence>
<gene>
    <name evidence="1" type="ORF">AVDCRST_MAG84-6414</name>
</gene>